<keyword evidence="3" id="KW-1185">Reference proteome</keyword>
<feature type="region of interest" description="Disordered" evidence="1">
    <location>
        <begin position="21"/>
        <end position="40"/>
    </location>
</feature>
<evidence type="ECO:0000313" key="3">
    <source>
        <dbReference type="Proteomes" id="UP000297777"/>
    </source>
</evidence>
<reference evidence="2 3" key="1">
    <citation type="submission" date="2017-12" db="EMBL/GenBank/DDBJ databases">
        <title>Comparative genomics of Botrytis spp.</title>
        <authorList>
            <person name="Valero-Jimenez C.A."/>
            <person name="Tapia P."/>
            <person name="Veloso J."/>
            <person name="Silva-Moreno E."/>
            <person name="Staats M."/>
            <person name="Valdes J.H."/>
            <person name="Van Kan J.A.L."/>
        </authorList>
    </citation>
    <scope>NUCLEOTIDE SEQUENCE [LARGE SCALE GENOMIC DNA]</scope>
    <source>
        <strain evidence="2 3">Bt9001</strain>
    </source>
</reference>
<gene>
    <name evidence="2" type="ORF">BTUL_0120g00160</name>
</gene>
<comment type="caution">
    <text evidence="2">The sequence shown here is derived from an EMBL/GenBank/DDBJ whole genome shotgun (WGS) entry which is preliminary data.</text>
</comment>
<accession>A0A4Z1EK77</accession>
<dbReference type="EMBL" id="PQXH01000120">
    <property type="protein sequence ID" value="TGO10978.1"/>
    <property type="molecule type" value="Genomic_DNA"/>
</dbReference>
<name>A0A4Z1EK77_9HELO</name>
<protein>
    <submittedName>
        <fullName evidence="2">Uncharacterized protein</fullName>
    </submittedName>
</protein>
<proteinExistence type="predicted"/>
<dbReference type="AlphaFoldDB" id="A0A4Z1EK77"/>
<sequence length="67" mass="7369">MVSRVNIVNITKNIHISNAHDSEKDGALHSPSYDESGRRTVDGSGFSKVVSLTMTECLKSTNEIDIY</sequence>
<organism evidence="2 3">
    <name type="scientific">Botrytis tulipae</name>
    <dbReference type="NCBI Taxonomy" id="87230"/>
    <lineage>
        <taxon>Eukaryota</taxon>
        <taxon>Fungi</taxon>
        <taxon>Dikarya</taxon>
        <taxon>Ascomycota</taxon>
        <taxon>Pezizomycotina</taxon>
        <taxon>Leotiomycetes</taxon>
        <taxon>Helotiales</taxon>
        <taxon>Sclerotiniaceae</taxon>
        <taxon>Botrytis</taxon>
    </lineage>
</organism>
<evidence type="ECO:0000313" key="2">
    <source>
        <dbReference type="EMBL" id="TGO10978.1"/>
    </source>
</evidence>
<dbReference type="Proteomes" id="UP000297777">
    <property type="component" value="Unassembled WGS sequence"/>
</dbReference>
<evidence type="ECO:0000256" key="1">
    <source>
        <dbReference type="SAM" id="MobiDB-lite"/>
    </source>
</evidence>